<evidence type="ECO:0000313" key="2">
    <source>
        <dbReference type="EMBL" id="KIW14091.1"/>
    </source>
</evidence>
<dbReference type="AlphaFoldDB" id="A0A0D1YGH1"/>
<dbReference type="PANTHER" id="PTHR21310">
    <property type="entry name" value="AMINOGLYCOSIDE PHOSPHOTRANSFERASE-RELATED-RELATED"/>
    <property type="match status" value="1"/>
</dbReference>
<dbReference type="OrthoDB" id="8300194at2759"/>
<dbReference type="PANTHER" id="PTHR21310:SF55">
    <property type="entry name" value="AMINOGLYCOSIDE PHOSPHOTRANSFERASE DOMAIN-CONTAINING PROTEIN"/>
    <property type="match status" value="1"/>
</dbReference>
<proteinExistence type="predicted"/>
<reference evidence="2 3" key="1">
    <citation type="submission" date="2015-01" db="EMBL/GenBank/DDBJ databases">
        <title>The Genome Sequence of Exophiala spinifera CBS89968.</title>
        <authorList>
            <consortium name="The Broad Institute Genomics Platform"/>
            <person name="Cuomo C."/>
            <person name="de Hoog S."/>
            <person name="Gorbushina A."/>
            <person name="Stielow B."/>
            <person name="Teixiera M."/>
            <person name="Abouelleil A."/>
            <person name="Chapman S.B."/>
            <person name="Priest M."/>
            <person name="Young S.K."/>
            <person name="Wortman J."/>
            <person name="Nusbaum C."/>
            <person name="Birren B."/>
        </authorList>
    </citation>
    <scope>NUCLEOTIDE SEQUENCE [LARGE SCALE GENOMIC DNA]</scope>
    <source>
        <strain evidence="2 3">CBS 89968</strain>
    </source>
</reference>
<sequence length="334" mass="38895">MSSYSPRLNVMHVRQNIGWWDLGSHWVLRDYPDDDTAGNEYMTHVYLREQLGDKIPLVKEMHLFPAGSVNFTVESRAQGKQLMEVWESLSPQQIANYQDQMVDILKHMRQLTAPRPQKVNGDRLGNCLTGITMKGHAPWCLDIGYTNEEWMEILAGDIRYNLARKLKIDDPKVLEEKFQEIKDSVPDGAPYVMTHADLNLTNIIVKDDKIEAIIDWEMAGFYPWWAEVFRVGRSYPPAEEFFNGVFERVDPKLREDYWVPKVFGWKFFQTMGYYHHADHEPSDPDAHTGGYFRGPFCKCHPDPGWIDPVAVGVKFKHIAWDWRKLMKKTSEEGN</sequence>
<dbReference type="EMBL" id="KN847496">
    <property type="protein sequence ID" value="KIW14091.1"/>
    <property type="molecule type" value="Genomic_DNA"/>
</dbReference>
<dbReference type="Proteomes" id="UP000053328">
    <property type="component" value="Unassembled WGS sequence"/>
</dbReference>
<protein>
    <recommendedName>
        <fullName evidence="1">Aminoglycoside phosphotransferase domain-containing protein</fullName>
    </recommendedName>
</protein>
<accession>A0A0D1YGH1</accession>
<organism evidence="2 3">
    <name type="scientific">Exophiala spinifera</name>
    <dbReference type="NCBI Taxonomy" id="91928"/>
    <lineage>
        <taxon>Eukaryota</taxon>
        <taxon>Fungi</taxon>
        <taxon>Dikarya</taxon>
        <taxon>Ascomycota</taxon>
        <taxon>Pezizomycotina</taxon>
        <taxon>Eurotiomycetes</taxon>
        <taxon>Chaetothyriomycetidae</taxon>
        <taxon>Chaetothyriales</taxon>
        <taxon>Herpotrichiellaceae</taxon>
        <taxon>Exophiala</taxon>
    </lineage>
</organism>
<dbReference type="GeneID" id="27333955"/>
<dbReference type="VEuPathDB" id="FungiDB:PV08_06872"/>
<gene>
    <name evidence="2" type="ORF">PV08_06872</name>
</gene>
<keyword evidence="3" id="KW-1185">Reference proteome</keyword>
<dbReference type="InterPro" id="IPR011009">
    <property type="entry name" value="Kinase-like_dom_sf"/>
</dbReference>
<dbReference type="SUPFAM" id="SSF56112">
    <property type="entry name" value="Protein kinase-like (PK-like)"/>
    <property type="match status" value="1"/>
</dbReference>
<dbReference type="HOGENOM" id="CLU_021768_6_0_1"/>
<feature type="domain" description="Aminoglycoside phosphotransferase" evidence="1">
    <location>
        <begin position="23"/>
        <end position="238"/>
    </location>
</feature>
<dbReference type="InterPro" id="IPR051678">
    <property type="entry name" value="AGP_Transferase"/>
</dbReference>
<evidence type="ECO:0000259" key="1">
    <source>
        <dbReference type="Pfam" id="PF01636"/>
    </source>
</evidence>
<dbReference type="Gene3D" id="3.90.1200.10">
    <property type="match status" value="1"/>
</dbReference>
<dbReference type="InterPro" id="IPR002575">
    <property type="entry name" value="Aminoglycoside_PTrfase"/>
</dbReference>
<evidence type="ECO:0000313" key="3">
    <source>
        <dbReference type="Proteomes" id="UP000053328"/>
    </source>
</evidence>
<dbReference type="RefSeq" id="XP_016234307.1">
    <property type="nucleotide sequence ID" value="XM_016381205.1"/>
</dbReference>
<name>A0A0D1YGH1_9EURO</name>
<dbReference type="Pfam" id="PF01636">
    <property type="entry name" value="APH"/>
    <property type="match status" value="1"/>
</dbReference>